<sequence>MGRELFPTLLKCRILTTAARHFFIFDGSTTAKTQKQDDWYATLAPKLGVKPHVTANEQPSVEATHKYEAPVVILNRAFRGVGKAFALAYGKAGCKVLVSYVKSCKEAEDVCKEVVGEPVSMSNKNMFVYSIMETNFKEKTGVDASNRDRLPNRFLYVSIMEIPPFREWFKNHSLWAILTGFCEIFCSSD</sequence>
<gene>
    <name evidence="1" type="ORF">CTI12_AA510510</name>
</gene>
<organism evidence="1 2">
    <name type="scientific">Artemisia annua</name>
    <name type="common">Sweet wormwood</name>
    <dbReference type="NCBI Taxonomy" id="35608"/>
    <lineage>
        <taxon>Eukaryota</taxon>
        <taxon>Viridiplantae</taxon>
        <taxon>Streptophyta</taxon>
        <taxon>Embryophyta</taxon>
        <taxon>Tracheophyta</taxon>
        <taxon>Spermatophyta</taxon>
        <taxon>Magnoliopsida</taxon>
        <taxon>eudicotyledons</taxon>
        <taxon>Gunneridae</taxon>
        <taxon>Pentapetalae</taxon>
        <taxon>asterids</taxon>
        <taxon>campanulids</taxon>
        <taxon>Asterales</taxon>
        <taxon>Asteraceae</taxon>
        <taxon>Asteroideae</taxon>
        <taxon>Anthemideae</taxon>
        <taxon>Artemisiinae</taxon>
        <taxon>Artemisia</taxon>
    </lineage>
</organism>
<accession>A0A2U1LB74</accession>
<reference evidence="1 2" key="1">
    <citation type="journal article" date="2018" name="Mol. Plant">
        <title>The genome of Artemisia annua provides insight into the evolution of Asteraceae family and artemisinin biosynthesis.</title>
        <authorList>
            <person name="Shen Q."/>
            <person name="Zhang L."/>
            <person name="Liao Z."/>
            <person name="Wang S."/>
            <person name="Yan T."/>
            <person name="Shi P."/>
            <person name="Liu M."/>
            <person name="Fu X."/>
            <person name="Pan Q."/>
            <person name="Wang Y."/>
            <person name="Lv Z."/>
            <person name="Lu X."/>
            <person name="Zhang F."/>
            <person name="Jiang W."/>
            <person name="Ma Y."/>
            <person name="Chen M."/>
            <person name="Hao X."/>
            <person name="Li L."/>
            <person name="Tang Y."/>
            <person name="Lv G."/>
            <person name="Zhou Y."/>
            <person name="Sun X."/>
            <person name="Brodelius P.E."/>
            <person name="Rose J.K.C."/>
            <person name="Tang K."/>
        </authorList>
    </citation>
    <scope>NUCLEOTIDE SEQUENCE [LARGE SCALE GENOMIC DNA]</scope>
    <source>
        <strain evidence="2">cv. Huhao1</strain>
        <tissue evidence="1">Leaf</tissue>
    </source>
</reference>
<evidence type="ECO:0000313" key="1">
    <source>
        <dbReference type="EMBL" id="PWA46252.1"/>
    </source>
</evidence>
<keyword evidence="2" id="KW-1185">Reference proteome</keyword>
<evidence type="ECO:0000313" key="2">
    <source>
        <dbReference type="Proteomes" id="UP000245207"/>
    </source>
</evidence>
<dbReference type="AlphaFoldDB" id="A0A2U1LB74"/>
<comment type="caution">
    <text evidence="1">The sequence shown here is derived from an EMBL/GenBank/DDBJ whole genome shotgun (WGS) entry which is preliminary data.</text>
</comment>
<dbReference type="EMBL" id="PKPP01010375">
    <property type="protein sequence ID" value="PWA46252.1"/>
    <property type="molecule type" value="Genomic_DNA"/>
</dbReference>
<dbReference type="STRING" id="35608.A0A2U1LB74"/>
<protein>
    <submittedName>
        <fullName evidence="1">Ketoacyl-ACP reductase 2</fullName>
    </submittedName>
</protein>
<proteinExistence type="predicted"/>
<dbReference type="Proteomes" id="UP000245207">
    <property type="component" value="Unassembled WGS sequence"/>
</dbReference>
<name>A0A2U1LB74_ARTAN</name>